<keyword evidence="6 7" id="KW-0012">Acyltransferase</keyword>
<dbReference type="GO" id="GO:0005886">
    <property type="term" value="C:plasma membrane"/>
    <property type="evidence" value="ECO:0007669"/>
    <property type="project" value="UniProtKB-SubCell"/>
</dbReference>
<comment type="subcellular location">
    <subcellularLocation>
        <location evidence="1">Cell inner membrane</location>
    </subcellularLocation>
</comment>
<dbReference type="Proteomes" id="UP000250079">
    <property type="component" value="Chromosome"/>
</dbReference>
<dbReference type="KEGG" id="gai:IMCC3135_32180"/>
<dbReference type="PIRSF" id="PIRSF026649">
    <property type="entry name" value="MsbB"/>
    <property type="match status" value="1"/>
</dbReference>
<evidence type="ECO:0000256" key="2">
    <source>
        <dbReference type="ARBA" id="ARBA00022475"/>
    </source>
</evidence>
<dbReference type="PANTHER" id="PTHR30606">
    <property type="entry name" value="LIPID A BIOSYNTHESIS LAUROYL ACYLTRANSFERASE"/>
    <property type="match status" value="1"/>
</dbReference>
<dbReference type="GO" id="GO:0009247">
    <property type="term" value="P:glycolipid biosynthetic process"/>
    <property type="evidence" value="ECO:0007669"/>
    <property type="project" value="UniProtKB-ARBA"/>
</dbReference>
<sequence length="323" mass="36799">MDSLVEPDSNDKSPSFAPAKLLLRLTQVSQMSVLLIRTLSRALSWLPFHANQSLGATLGRLAWRLNGKLRRITEINIDLCYSQLPEHERRELVRNSLIETGRQLTESAWIWHRPIEQSDEKIVEIRGQNWLDEAQQSGKGCLMVSPHLGNWELCSLPLSRQEPFTYFYRKPRQAGMDKVLLRWRAHLRGQPATLDVSGIKQGLKILKAGGLVGILPDQEPDRNNGHFAPFFNKRTLTMTLLSRLANRSGAVVLFCVVERLPRGKGWIFHIIPADKAVASRDIDEATIALNRGVERCIELCPAQYLWSYKRFNTPEDGARSPYR</sequence>
<protein>
    <submittedName>
        <fullName evidence="7">Lipid A biosynthesis lauroyltransferase</fullName>
        <ecNumber evidence="7">2.3.1.241</ecNumber>
    </submittedName>
</protein>
<keyword evidence="2" id="KW-1003">Cell membrane</keyword>
<evidence type="ECO:0000313" key="7">
    <source>
        <dbReference type="EMBL" id="ASJ76482.1"/>
    </source>
</evidence>
<dbReference type="Pfam" id="PF03279">
    <property type="entry name" value="Lip_A_acyltrans"/>
    <property type="match status" value="1"/>
</dbReference>
<keyword evidence="4 7" id="KW-0808">Transferase</keyword>
<reference evidence="7 8" key="1">
    <citation type="submission" date="2016-12" db="EMBL/GenBank/DDBJ databases">
        <authorList>
            <person name="Song W.-J."/>
            <person name="Kurnit D.M."/>
        </authorList>
    </citation>
    <scope>NUCLEOTIDE SEQUENCE [LARGE SCALE GENOMIC DNA]</scope>
    <source>
        <strain evidence="7 8">IMCC3135</strain>
    </source>
</reference>
<dbReference type="InterPro" id="IPR004960">
    <property type="entry name" value="LipA_acyltrans"/>
</dbReference>
<evidence type="ECO:0000256" key="3">
    <source>
        <dbReference type="ARBA" id="ARBA00022519"/>
    </source>
</evidence>
<dbReference type="PANTHER" id="PTHR30606:SF10">
    <property type="entry name" value="PHOSPHATIDYLINOSITOL MANNOSIDE ACYLTRANSFERASE"/>
    <property type="match status" value="1"/>
</dbReference>
<accession>A0A2Z2NYG8</accession>
<keyword evidence="5" id="KW-0472">Membrane</keyword>
<gene>
    <name evidence="7" type="primary">lpxL_2</name>
    <name evidence="7" type="ORF">IMCC3135_32180</name>
</gene>
<organism evidence="7 8">
    <name type="scientific">Granulosicoccus antarcticus IMCC3135</name>
    <dbReference type="NCBI Taxonomy" id="1192854"/>
    <lineage>
        <taxon>Bacteria</taxon>
        <taxon>Pseudomonadati</taxon>
        <taxon>Pseudomonadota</taxon>
        <taxon>Gammaproteobacteria</taxon>
        <taxon>Chromatiales</taxon>
        <taxon>Granulosicoccaceae</taxon>
        <taxon>Granulosicoccus</taxon>
    </lineage>
</organism>
<dbReference type="CDD" id="cd07984">
    <property type="entry name" value="LPLAT_LABLAT-like"/>
    <property type="match status" value="1"/>
</dbReference>
<evidence type="ECO:0000256" key="1">
    <source>
        <dbReference type="ARBA" id="ARBA00004533"/>
    </source>
</evidence>
<dbReference type="AlphaFoldDB" id="A0A2Z2NYG8"/>
<dbReference type="EMBL" id="CP018632">
    <property type="protein sequence ID" value="ASJ76482.1"/>
    <property type="molecule type" value="Genomic_DNA"/>
</dbReference>
<dbReference type="GO" id="GO:0008913">
    <property type="term" value="F:Kdo2-lipid IVA acyltransferase activity"/>
    <property type="evidence" value="ECO:0007669"/>
    <property type="project" value="UniProtKB-EC"/>
</dbReference>
<name>A0A2Z2NYG8_9GAMM</name>
<evidence type="ECO:0000256" key="4">
    <source>
        <dbReference type="ARBA" id="ARBA00022679"/>
    </source>
</evidence>
<proteinExistence type="predicted"/>
<evidence type="ECO:0000313" key="8">
    <source>
        <dbReference type="Proteomes" id="UP000250079"/>
    </source>
</evidence>
<dbReference type="OrthoDB" id="9803456at2"/>
<keyword evidence="8" id="KW-1185">Reference proteome</keyword>
<keyword evidence="3" id="KW-0997">Cell inner membrane</keyword>
<dbReference type="EC" id="2.3.1.241" evidence="7"/>
<evidence type="ECO:0000256" key="6">
    <source>
        <dbReference type="ARBA" id="ARBA00023315"/>
    </source>
</evidence>
<evidence type="ECO:0000256" key="5">
    <source>
        <dbReference type="ARBA" id="ARBA00023136"/>
    </source>
</evidence>